<accession>A0A2T9Z6N3</accession>
<dbReference type="OrthoDB" id="10264956at2759"/>
<comment type="caution">
    <text evidence="1">The sequence shown here is derived from an EMBL/GenBank/DDBJ whole genome shotgun (WGS) entry which is preliminary data.</text>
</comment>
<dbReference type="EMBL" id="MBFS01002151">
    <property type="protein sequence ID" value="PVV00254.1"/>
    <property type="molecule type" value="Genomic_DNA"/>
</dbReference>
<dbReference type="GO" id="GO:0000290">
    <property type="term" value="P:deadenylation-dependent decapping of nuclear-transcribed mRNA"/>
    <property type="evidence" value="ECO:0007669"/>
    <property type="project" value="InterPro"/>
</dbReference>
<proteinExistence type="predicted"/>
<dbReference type="InterPro" id="IPR008594">
    <property type="entry name" value="DcpS/DCS2"/>
</dbReference>
<dbReference type="SUPFAM" id="SSF102860">
    <property type="entry name" value="mRNA decapping enzyme DcpS N-terminal domain"/>
    <property type="match status" value="1"/>
</dbReference>
<dbReference type="InterPro" id="IPR011145">
    <property type="entry name" value="Scavenger_mRNA_decap_enz_N"/>
</dbReference>
<gene>
    <name evidence="1" type="ORF">BB560_005367</name>
</gene>
<dbReference type="GO" id="GO:0016787">
    <property type="term" value="F:hydrolase activity"/>
    <property type="evidence" value="ECO:0007669"/>
    <property type="project" value="InterPro"/>
</dbReference>
<name>A0A2T9Z6N3_9FUNG</name>
<dbReference type="STRING" id="133381.A0A2T9Z6N3"/>
<evidence type="ECO:0000313" key="1">
    <source>
        <dbReference type="EMBL" id="PVV00254.1"/>
    </source>
</evidence>
<evidence type="ECO:0000313" key="2">
    <source>
        <dbReference type="Proteomes" id="UP000245609"/>
    </source>
</evidence>
<dbReference type="Proteomes" id="UP000245609">
    <property type="component" value="Unassembled WGS sequence"/>
</dbReference>
<keyword evidence="2" id="KW-1185">Reference proteome</keyword>
<sequence>MDDQTVANRIHSFVPSLVLNDDSASKKVVLLGGIAIQNSISKEKAILIIEKLHFVQAQFPTSNCNSLPPLGQTCKLPFQTALFKTFQLNSIFHWSEGWLSNFIQHAEHQDTNIKMHNYSNDFPDVKFTLIYPAEEKVAF</sequence>
<protein>
    <submittedName>
        <fullName evidence="1">Uncharacterized protein</fullName>
    </submittedName>
</protein>
<dbReference type="AlphaFoldDB" id="A0A2T9Z6N3"/>
<dbReference type="Pfam" id="PF05652">
    <property type="entry name" value="DcpS"/>
    <property type="match status" value="1"/>
</dbReference>
<dbReference type="Gene3D" id="3.30.200.40">
    <property type="entry name" value="Scavenger mRNA decapping enzyme, N-terminal domain"/>
    <property type="match status" value="1"/>
</dbReference>
<reference evidence="1 2" key="1">
    <citation type="journal article" date="2018" name="MBio">
        <title>Comparative Genomics Reveals the Core Gene Toolbox for the Fungus-Insect Symbiosis.</title>
        <authorList>
            <person name="Wang Y."/>
            <person name="Stata M."/>
            <person name="Wang W."/>
            <person name="Stajich J.E."/>
            <person name="White M.M."/>
            <person name="Moncalvo J.M."/>
        </authorList>
    </citation>
    <scope>NUCLEOTIDE SEQUENCE [LARGE SCALE GENOMIC DNA]</scope>
    <source>
        <strain evidence="1 2">SC-DP-2</strain>
    </source>
</reference>
<organism evidence="1 2">
    <name type="scientific">Smittium megazygosporum</name>
    <dbReference type="NCBI Taxonomy" id="133381"/>
    <lineage>
        <taxon>Eukaryota</taxon>
        <taxon>Fungi</taxon>
        <taxon>Fungi incertae sedis</taxon>
        <taxon>Zoopagomycota</taxon>
        <taxon>Kickxellomycotina</taxon>
        <taxon>Harpellomycetes</taxon>
        <taxon>Harpellales</taxon>
        <taxon>Legeriomycetaceae</taxon>
        <taxon>Smittium</taxon>
    </lineage>
</organism>